<evidence type="ECO:0000259" key="11">
    <source>
        <dbReference type="PROSITE" id="PS50002"/>
    </source>
</evidence>
<comment type="subcellular location">
    <subcellularLocation>
        <location evidence="1">Endoplasmic reticulum membrane</location>
        <topology evidence="1">Single-pass membrane protein</topology>
    </subcellularLocation>
</comment>
<reference evidence="12" key="2">
    <citation type="submission" date="2025-09" db="UniProtKB">
        <authorList>
            <consortium name="Ensembl"/>
        </authorList>
    </citation>
    <scope>IDENTIFICATION</scope>
</reference>
<keyword evidence="6" id="KW-0325">Glycoprotein</keyword>
<dbReference type="GeneTree" id="ENSGT00950000182767"/>
<feature type="compositionally biased region" description="Pro residues" evidence="9">
    <location>
        <begin position="1100"/>
        <end position="1132"/>
    </location>
</feature>
<proteinExistence type="predicted"/>
<dbReference type="Pfam" id="PF07653">
    <property type="entry name" value="SH3_2"/>
    <property type="match status" value="1"/>
</dbReference>
<dbReference type="AlphaFoldDB" id="A0A8C1EGI4"/>
<evidence type="ECO:0000256" key="3">
    <source>
        <dbReference type="ARBA" id="ARBA00022729"/>
    </source>
</evidence>
<feature type="compositionally biased region" description="Basic and acidic residues" evidence="9">
    <location>
        <begin position="250"/>
        <end position="260"/>
    </location>
</feature>
<accession>A0A8C1EGI4</accession>
<dbReference type="InterPro" id="IPR051500">
    <property type="entry name" value="cTAGE_MIA/OTOR"/>
</dbReference>
<keyword evidence="5 8" id="KW-0175">Coiled coil</keyword>
<dbReference type="GO" id="GO:0070971">
    <property type="term" value="C:endoplasmic reticulum exit site"/>
    <property type="evidence" value="ECO:0007669"/>
    <property type="project" value="TreeGrafter"/>
</dbReference>
<feature type="compositionally biased region" description="Polar residues" evidence="9">
    <location>
        <begin position="426"/>
        <end position="441"/>
    </location>
</feature>
<feature type="domain" description="SH3" evidence="11">
    <location>
        <begin position="37"/>
        <end position="99"/>
    </location>
</feature>
<dbReference type="PANTHER" id="PTHR23158:SF38">
    <property type="entry name" value="MELANOMA INHIBITORY ACTIVITY PROTEIN 2"/>
    <property type="match status" value="1"/>
</dbReference>
<dbReference type="SMART" id="SM00326">
    <property type="entry name" value="SH3"/>
    <property type="match status" value="1"/>
</dbReference>
<dbReference type="GO" id="GO:0035459">
    <property type="term" value="P:vesicle cargo loading"/>
    <property type="evidence" value="ECO:0007669"/>
    <property type="project" value="TreeGrafter"/>
</dbReference>
<dbReference type="PANTHER" id="PTHR23158">
    <property type="entry name" value="MELANOMA INHIBITORY ACTIVITY-RELATED"/>
    <property type="match status" value="1"/>
</dbReference>
<dbReference type="SUPFAM" id="SSF50044">
    <property type="entry name" value="SH3-domain"/>
    <property type="match status" value="1"/>
</dbReference>
<feature type="compositionally biased region" description="Pro residues" evidence="9">
    <location>
        <begin position="1224"/>
        <end position="1237"/>
    </location>
</feature>
<evidence type="ECO:0000313" key="12">
    <source>
        <dbReference type="Ensembl" id="ENSCCRP00000076381.2"/>
    </source>
</evidence>
<feature type="compositionally biased region" description="Polar residues" evidence="9">
    <location>
        <begin position="1140"/>
        <end position="1151"/>
    </location>
</feature>
<dbReference type="Ensembl" id="ENSCCRT00000082794.2">
    <property type="protein sequence ID" value="ENSCCRP00000076381.2"/>
    <property type="gene ID" value="ENSCCRG00000041257.2"/>
</dbReference>
<dbReference type="Proteomes" id="UP001108240">
    <property type="component" value="Unplaced"/>
</dbReference>
<keyword evidence="13" id="KW-1185">Reference proteome</keyword>
<protein>
    <submittedName>
        <fullName evidence="12">MIA SH3 domain ER export factor 2</fullName>
    </submittedName>
</protein>
<evidence type="ECO:0000256" key="7">
    <source>
        <dbReference type="PROSITE-ProRule" id="PRU00192"/>
    </source>
</evidence>
<feature type="region of interest" description="Disordered" evidence="9">
    <location>
        <begin position="1014"/>
        <end position="1280"/>
    </location>
</feature>
<reference evidence="12" key="1">
    <citation type="submission" date="2025-08" db="UniProtKB">
        <authorList>
            <consortium name="Ensembl"/>
        </authorList>
    </citation>
    <scope>IDENTIFICATION</scope>
</reference>
<dbReference type="GO" id="GO:0005789">
    <property type="term" value="C:endoplasmic reticulum membrane"/>
    <property type="evidence" value="ECO:0007669"/>
    <property type="project" value="UniProtKB-SubCell"/>
</dbReference>
<evidence type="ECO:0000313" key="13">
    <source>
        <dbReference type="Proteomes" id="UP001108240"/>
    </source>
</evidence>
<feature type="coiled-coil region" evidence="8">
    <location>
        <begin position="848"/>
        <end position="889"/>
    </location>
</feature>
<dbReference type="Gene3D" id="2.30.30.40">
    <property type="entry name" value="SH3 Domains"/>
    <property type="match status" value="1"/>
</dbReference>
<organism evidence="12 13">
    <name type="scientific">Cyprinus carpio carpio</name>
    <dbReference type="NCBI Taxonomy" id="630221"/>
    <lineage>
        <taxon>Eukaryota</taxon>
        <taxon>Metazoa</taxon>
        <taxon>Chordata</taxon>
        <taxon>Craniata</taxon>
        <taxon>Vertebrata</taxon>
        <taxon>Euteleostomi</taxon>
        <taxon>Actinopterygii</taxon>
        <taxon>Neopterygii</taxon>
        <taxon>Teleostei</taxon>
        <taxon>Ostariophysi</taxon>
        <taxon>Cypriniformes</taxon>
        <taxon>Cyprinidae</taxon>
        <taxon>Cyprininae</taxon>
        <taxon>Cyprinus</taxon>
    </lineage>
</organism>
<name>A0A8C1EGI4_CYPCA</name>
<dbReference type="InterPro" id="IPR036028">
    <property type="entry name" value="SH3-like_dom_sf"/>
</dbReference>
<feature type="signal peptide" evidence="10">
    <location>
        <begin position="1"/>
        <end position="22"/>
    </location>
</feature>
<evidence type="ECO:0000256" key="1">
    <source>
        <dbReference type="ARBA" id="ARBA00004389"/>
    </source>
</evidence>
<feature type="compositionally biased region" description="Polar residues" evidence="9">
    <location>
        <begin position="159"/>
        <end position="184"/>
    </location>
</feature>
<evidence type="ECO:0000256" key="6">
    <source>
        <dbReference type="ARBA" id="ARBA00023180"/>
    </source>
</evidence>
<evidence type="ECO:0000256" key="5">
    <source>
        <dbReference type="ARBA" id="ARBA00023054"/>
    </source>
</evidence>
<evidence type="ECO:0000256" key="2">
    <source>
        <dbReference type="ARBA" id="ARBA00022443"/>
    </source>
</evidence>
<feature type="compositionally biased region" description="Basic and acidic residues" evidence="9">
    <location>
        <begin position="327"/>
        <end position="378"/>
    </location>
</feature>
<feature type="coiled-coil region" evidence="8">
    <location>
        <begin position="929"/>
        <end position="995"/>
    </location>
</feature>
<sequence length="1280" mass="144477">MAAVHTFILFHIVFGFLHQGLGLISDYKLCGDPECESMISRVQAQRDHSAKDCRFLNFKKGDIITVYYKLTGKRNDLWAGSIEKLSGLFPKDAIKVDQLFIDAKKEIRVPVQEFDFICFYENGLVIEHSTEFDDLEDLSQETHLNEVQDKPTETEESEPSQISVQDVSDLNSPKTTQKGGSSWIGSAVSGWFGRNEQSNDEPQDESSEKPFKSRKIVMGIKENHVEEKTNSGTFGWISGEPTNAFGFGNKDLKTDTRDNIENPTNDEDTSSQQSSSWISMGRDVLGFDEDNTEAATKPEAEKADEDTNTEDQSILDPSKNMDMVNNKQRDENNPDDSVENKDGPLEDRRTENEKEKEQADTAVKRDEEKTEKEEDAVKSENNADFFEGKVKQDTRDVQSDEEKTGKKEDPEIREDDCVHEACLDVNKNTQISTTEAENNQVTEDRSDKTDSGNPQNEPVSEEKDLSENRANVEDVQTVGQDKRKQEDWTSETKKAFQNHGLISEEHVESQNDEWQFYQMAVFVEVTINEIASIVEKVVSSLPDDIRPGPDLYGLPWEAVVFTGFLGLLTLLLFSCRFIQSVRSRLYASKETQMAQKVAELLDEKCKVLETFSEVKQKFDKLESTLQNNGMSAQVAEKDSLEVASQKLEQSNAQLKKEIERLQEELSQQNKARKQQEDQLAELEQILRNLEEQAKERKSQLEQDNTTLKIHEINTERLQKNLQAAKEERTMLLESKEQLVQEAEDWGERLGELEEEMKMCEKSHTGMLEDCANKDDRIQSLTECLLKMRDWDSEDESCIDGSTNAAGAENGDSSGFHQKQKVQKLIEAAKMSADLKSMEEDKNRVFAKLADEIKAKEDLQEGIKQLEEQKEVLESESASYASESQKLQQKLQIMTEMYQENELKLHRMLTVEEKERLQKEEKLNKAGKKISLAAGELSTYRQRAKDLEEEMERTSLAYKNQITSHEKKAHDNWLAARAADRDLADVKRENAHLRQKLTGAQFKCEILEKDVREGRPLFRGERSPYGPSPLSRPSSETRAFLSPPTLMDGPPRLSPQFMGPGRASRGVVEPHSGGPDFERSGPHSDSGSLSPSWDRERRDPPPPPDPGLPYRRPPPGPYPMGPLPPRPPLPPEPYFGDKSDSSFLRNSSSVIENESREGLHSMPGDMRLPPDPDSRMGPPPGPSLIGMPPMMDPRDRHFPPRGPYGPPEFFLPRGPGGPPIGMRGPLPPGMFPRAPMPLPQHMGYLPPRHSSDSFPAGPPPRPSPPGSEQPPNQSPSPHDVI</sequence>
<dbReference type="GO" id="GO:0009306">
    <property type="term" value="P:protein secretion"/>
    <property type="evidence" value="ECO:0007669"/>
    <property type="project" value="TreeGrafter"/>
</dbReference>
<evidence type="ECO:0000256" key="8">
    <source>
        <dbReference type="SAM" id="Coils"/>
    </source>
</evidence>
<feature type="compositionally biased region" description="Polar residues" evidence="9">
    <location>
        <begin position="799"/>
        <end position="816"/>
    </location>
</feature>
<feature type="compositionally biased region" description="Basic and acidic residues" evidence="9">
    <location>
        <begin position="386"/>
        <end position="422"/>
    </location>
</feature>
<keyword evidence="4" id="KW-0256">Endoplasmic reticulum</keyword>
<feature type="region of interest" description="Disordered" evidence="9">
    <location>
        <begin position="145"/>
        <end position="490"/>
    </location>
</feature>
<feature type="coiled-coil region" evidence="8">
    <location>
        <begin position="637"/>
        <end position="762"/>
    </location>
</feature>
<feature type="region of interest" description="Disordered" evidence="9">
    <location>
        <begin position="795"/>
        <end position="818"/>
    </location>
</feature>
<evidence type="ECO:0000256" key="9">
    <source>
        <dbReference type="SAM" id="MobiDB-lite"/>
    </source>
</evidence>
<feature type="compositionally biased region" description="Pro residues" evidence="9">
    <location>
        <begin position="1255"/>
        <end position="1273"/>
    </location>
</feature>
<keyword evidence="3 10" id="KW-0732">Signal</keyword>
<keyword evidence="2 7" id="KW-0728">SH3 domain</keyword>
<dbReference type="GO" id="GO:0006888">
    <property type="term" value="P:endoplasmic reticulum to Golgi vesicle-mediated transport"/>
    <property type="evidence" value="ECO:0007669"/>
    <property type="project" value="TreeGrafter"/>
</dbReference>
<feature type="chain" id="PRO_5039895957" evidence="10">
    <location>
        <begin position="23"/>
        <end position="1280"/>
    </location>
</feature>
<dbReference type="InterPro" id="IPR001452">
    <property type="entry name" value="SH3_domain"/>
</dbReference>
<evidence type="ECO:0000256" key="10">
    <source>
        <dbReference type="SAM" id="SignalP"/>
    </source>
</evidence>
<dbReference type="PROSITE" id="PS50002">
    <property type="entry name" value="SH3"/>
    <property type="match status" value="1"/>
</dbReference>
<evidence type="ECO:0000256" key="4">
    <source>
        <dbReference type="ARBA" id="ARBA00022824"/>
    </source>
</evidence>
<feature type="compositionally biased region" description="Basic and acidic residues" evidence="9">
    <location>
        <begin position="460"/>
        <end position="472"/>
    </location>
</feature>
<feature type="compositionally biased region" description="Basic and acidic residues" evidence="9">
    <location>
        <begin position="480"/>
        <end position="490"/>
    </location>
</feature>